<evidence type="ECO:0000313" key="1">
    <source>
        <dbReference type="EMBL" id="GFH28193.1"/>
    </source>
</evidence>
<sequence>MSNMLTDMPLRRSVSSIPVESQACPVDLQRISDPHALTSRTPGRRRTSFILSPRISNDGGSTECHHKARRRWLFRSGLHISHPSLAAPSLFFWGGADTLMKTHSGISPTHADTQALLSKTSHTQELQAIELWCAVLRTLDVGSHSDPGNRYAGQNQDFLVSVVWFLPTCYRCDPIMPQLQTGKHRLCPPEH</sequence>
<reference evidence="1 2" key="1">
    <citation type="submission" date="2020-02" db="EMBL/GenBank/DDBJ databases">
        <title>Draft genome sequence of Haematococcus lacustris strain NIES-144.</title>
        <authorList>
            <person name="Morimoto D."/>
            <person name="Nakagawa S."/>
            <person name="Yoshida T."/>
            <person name="Sawayama S."/>
        </authorList>
    </citation>
    <scope>NUCLEOTIDE SEQUENCE [LARGE SCALE GENOMIC DNA]</scope>
    <source>
        <strain evidence="1 2">NIES-144</strain>
    </source>
</reference>
<name>A0A6A0A6R1_HAELA</name>
<accession>A0A6A0A6R1</accession>
<comment type="caution">
    <text evidence="1">The sequence shown here is derived from an EMBL/GenBank/DDBJ whole genome shotgun (WGS) entry which is preliminary data.</text>
</comment>
<dbReference type="AlphaFoldDB" id="A0A6A0A6R1"/>
<evidence type="ECO:0000313" key="2">
    <source>
        <dbReference type="Proteomes" id="UP000485058"/>
    </source>
</evidence>
<dbReference type="Proteomes" id="UP000485058">
    <property type="component" value="Unassembled WGS sequence"/>
</dbReference>
<protein>
    <submittedName>
        <fullName evidence="1">Uncharacterized protein</fullName>
    </submittedName>
</protein>
<proteinExistence type="predicted"/>
<organism evidence="1 2">
    <name type="scientific">Haematococcus lacustris</name>
    <name type="common">Green alga</name>
    <name type="synonym">Haematococcus pluvialis</name>
    <dbReference type="NCBI Taxonomy" id="44745"/>
    <lineage>
        <taxon>Eukaryota</taxon>
        <taxon>Viridiplantae</taxon>
        <taxon>Chlorophyta</taxon>
        <taxon>core chlorophytes</taxon>
        <taxon>Chlorophyceae</taxon>
        <taxon>CS clade</taxon>
        <taxon>Chlamydomonadales</taxon>
        <taxon>Haematococcaceae</taxon>
        <taxon>Haematococcus</taxon>
    </lineage>
</organism>
<keyword evidence="2" id="KW-1185">Reference proteome</keyword>
<dbReference type="EMBL" id="BLLF01003777">
    <property type="protein sequence ID" value="GFH28193.1"/>
    <property type="molecule type" value="Genomic_DNA"/>
</dbReference>
<gene>
    <name evidence="1" type="ORF">HaLaN_26642</name>
</gene>